<dbReference type="Proteomes" id="UP001148932">
    <property type="component" value="Unassembled WGS sequence"/>
</dbReference>
<dbReference type="EMBL" id="JAPCKI010000019">
    <property type="protein sequence ID" value="MDD2180162.1"/>
    <property type="molecule type" value="Genomic_DNA"/>
</dbReference>
<accession>A0ABT5S2K5</accession>
<reference evidence="1" key="1">
    <citation type="submission" date="2022-10" db="EMBL/GenBank/DDBJ databases">
        <title>Description of microaerobic benzene degrading bacteria.</title>
        <authorList>
            <person name="Bedics A."/>
            <person name="Tancsics A."/>
            <person name="Banerjee S."/>
        </authorList>
    </citation>
    <scope>NUCLEOTIDE SEQUENCE</scope>
    <source>
        <strain evidence="1">D2M1</strain>
    </source>
</reference>
<keyword evidence="2" id="KW-1185">Reference proteome</keyword>
<evidence type="ECO:0000313" key="2">
    <source>
        <dbReference type="Proteomes" id="UP001148932"/>
    </source>
</evidence>
<comment type="caution">
    <text evidence="1">The sequence shown here is derived from an EMBL/GenBank/DDBJ whole genome shotgun (WGS) entry which is preliminary data.</text>
</comment>
<protein>
    <submittedName>
        <fullName evidence="1">Uncharacterized protein</fullName>
    </submittedName>
</protein>
<proteinExistence type="predicted"/>
<gene>
    <name evidence="1" type="ORF">OIN59_22215</name>
</gene>
<sequence>MADLFSEYVPPHILKQLAHPPAPEGRLSRGPVEFIFVMAQGHGDHDTAELIGVIAADASHAGWMVQALLCNLVVLVRGTVPQRESQVLERTALVRQLLGTYAPRIKAVHGAEQASFGNIGSSARRTHGVLLPSFSDAMGQLLSLPLGQSHDLGGCEAAAQEPAPRAGRSPR</sequence>
<evidence type="ECO:0000313" key="1">
    <source>
        <dbReference type="EMBL" id="MDD2180162.1"/>
    </source>
</evidence>
<organism evidence="1 2">
    <name type="scientific">Acidovorax benzenivorans</name>
    <dbReference type="NCBI Taxonomy" id="2987520"/>
    <lineage>
        <taxon>Bacteria</taxon>
        <taxon>Pseudomonadati</taxon>
        <taxon>Pseudomonadota</taxon>
        <taxon>Betaproteobacteria</taxon>
        <taxon>Burkholderiales</taxon>
        <taxon>Comamonadaceae</taxon>
        <taxon>Acidovorax</taxon>
    </lineage>
</organism>
<name>A0ABT5S2K5_9BURK</name>
<dbReference type="RefSeq" id="WP_274113945.1">
    <property type="nucleotide sequence ID" value="NZ_JAPCKI010000019.1"/>
</dbReference>